<evidence type="ECO:0000256" key="2">
    <source>
        <dbReference type="SAM" id="Phobius"/>
    </source>
</evidence>
<organism evidence="3 4">
    <name type="scientific">Blautia obeum</name>
    <dbReference type="NCBI Taxonomy" id="40520"/>
    <lineage>
        <taxon>Bacteria</taxon>
        <taxon>Bacillati</taxon>
        <taxon>Bacillota</taxon>
        <taxon>Clostridia</taxon>
        <taxon>Lachnospirales</taxon>
        <taxon>Lachnospiraceae</taxon>
        <taxon>Blautia</taxon>
    </lineage>
</organism>
<dbReference type="EMBL" id="QRUH01000013">
    <property type="protein sequence ID" value="RGR46590.1"/>
    <property type="molecule type" value="Genomic_DNA"/>
</dbReference>
<reference evidence="3 4" key="1">
    <citation type="submission" date="2018-08" db="EMBL/GenBank/DDBJ databases">
        <title>A genome reference for cultivated species of the human gut microbiota.</title>
        <authorList>
            <person name="Zou Y."/>
            <person name="Xue W."/>
            <person name="Luo G."/>
        </authorList>
    </citation>
    <scope>NUCLEOTIDE SEQUENCE [LARGE SCALE GENOMIC DNA]</scope>
    <source>
        <strain evidence="3 4">AF25-21</strain>
    </source>
</reference>
<name>A0A412EMT2_9FIRM</name>
<keyword evidence="2" id="KW-0472">Membrane</keyword>
<sequence>MGCEHECFNNHRFEEIEKNIHDMQEKQSERHKEFYSRINKLEQKTALYSNDLDHIKETVDEMNNNLKILMAVPGKRYDTIIVCIITAVVGAVVGFMLSGVFPM</sequence>
<keyword evidence="2" id="KW-0812">Transmembrane</keyword>
<evidence type="ECO:0000313" key="4">
    <source>
        <dbReference type="Proteomes" id="UP000285839"/>
    </source>
</evidence>
<accession>A0A412EMT2</accession>
<keyword evidence="2" id="KW-1133">Transmembrane helix</keyword>
<comment type="caution">
    <text evidence="3">The sequence shown here is derived from an EMBL/GenBank/DDBJ whole genome shotgun (WGS) entry which is preliminary data.</text>
</comment>
<evidence type="ECO:0008006" key="5">
    <source>
        <dbReference type="Google" id="ProtNLM"/>
    </source>
</evidence>
<feature type="coiled-coil region" evidence="1">
    <location>
        <begin position="38"/>
        <end position="72"/>
    </location>
</feature>
<evidence type="ECO:0000256" key="1">
    <source>
        <dbReference type="SAM" id="Coils"/>
    </source>
</evidence>
<dbReference type="RefSeq" id="WP_118031598.1">
    <property type="nucleotide sequence ID" value="NZ_JBCJBY010000007.1"/>
</dbReference>
<protein>
    <recommendedName>
        <fullName evidence="5">Haemolysin XhlA</fullName>
    </recommendedName>
</protein>
<feature type="transmembrane region" description="Helical" evidence="2">
    <location>
        <begin position="80"/>
        <end position="101"/>
    </location>
</feature>
<gene>
    <name evidence="3" type="ORF">DWY46_14350</name>
</gene>
<keyword evidence="1" id="KW-0175">Coiled coil</keyword>
<dbReference type="AlphaFoldDB" id="A0A412EMT2"/>
<proteinExistence type="predicted"/>
<evidence type="ECO:0000313" key="3">
    <source>
        <dbReference type="EMBL" id="RGR46590.1"/>
    </source>
</evidence>
<dbReference type="Proteomes" id="UP000285839">
    <property type="component" value="Unassembled WGS sequence"/>
</dbReference>